<dbReference type="EMBL" id="JANBVB010003178">
    <property type="protein sequence ID" value="KAJ2880082.1"/>
    <property type="molecule type" value="Genomic_DNA"/>
</dbReference>
<name>A0ACC1LTJ1_9FUNG</name>
<protein>
    <submittedName>
        <fullName evidence="1">Uncharacterized protein</fullName>
    </submittedName>
</protein>
<evidence type="ECO:0000313" key="1">
    <source>
        <dbReference type="EMBL" id="KAJ2880082.1"/>
    </source>
</evidence>
<keyword evidence="2" id="KW-1185">Reference proteome</keyword>
<sequence>MAGGGIGPQLPPEVAAMLGISANRHQQDSSDEASDSEAQAIGPAMPPPGALLTNPPAADMTTPDRITSNDNEDESNDDDDDLVGPSAALAGYSKEQALRQTIDMLEARTRKDTDDDTYGEGGNSKEKREEWMLVPPSAESTKAIKGSRGGGGPSGRNVNAAPLFDKSWTETPEEKRQRKDKEKTTKQSELLPIEEETPDMRRKREENEEKSKWVDEFNRTQRPKSLMEMHLESKSKGKRDRSDKSRRRDRERSPPSRRANNCEQDDDDDWKKQRFDRSRDLSAGKVDSKRQREMLNTMGFLSDKYAPSKGGSFN</sequence>
<proteinExistence type="predicted"/>
<dbReference type="Proteomes" id="UP001139981">
    <property type="component" value="Unassembled WGS sequence"/>
</dbReference>
<accession>A0ACC1LTJ1</accession>
<gene>
    <name evidence="1" type="ORF">IWW38_006008</name>
</gene>
<comment type="caution">
    <text evidence="1">The sequence shown here is derived from an EMBL/GenBank/DDBJ whole genome shotgun (WGS) entry which is preliminary data.</text>
</comment>
<organism evidence="1 2">
    <name type="scientific">Coemansia aciculifera</name>
    <dbReference type="NCBI Taxonomy" id="417176"/>
    <lineage>
        <taxon>Eukaryota</taxon>
        <taxon>Fungi</taxon>
        <taxon>Fungi incertae sedis</taxon>
        <taxon>Zoopagomycota</taxon>
        <taxon>Kickxellomycotina</taxon>
        <taxon>Kickxellomycetes</taxon>
        <taxon>Kickxellales</taxon>
        <taxon>Kickxellaceae</taxon>
        <taxon>Coemansia</taxon>
    </lineage>
</organism>
<reference evidence="1" key="1">
    <citation type="submission" date="2022-07" db="EMBL/GenBank/DDBJ databases">
        <title>Phylogenomic reconstructions and comparative analyses of Kickxellomycotina fungi.</title>
        <authorList>
            <person name="Reynolds N.K."/>
            <person name="Stajich J.E."/>
            <person name="Barry K."/>
            <person name="Grigoriev I.V."/>
            <person name="Crous P."/>
            <person name="Smith M.E."/>
        </authorList>
    </citation>
    <scope>NUCLEOTIDE SEQUENCE</scope>
    <source>
        <strain evidence="1">CBS 190363</strain>
    </source>
</reference>
<evidence type="ECO:0000313" key="2">
    <source>
        <dbReference type="Proteomes" id="UP001139981"/>
    </source>
</evidence>